<feature type="domain" description="SLH" evidence="2">
    <location>
        <begin position="27"/>
        <end position="90"/>
    </location>
</feature>
<gene>
    <name evidence="3" type="ORF">DWY77_01075</name>
</gene>
<keyword evidence="1" id="KW-0732">Signal</keyword>
<evidence type="ECO:0000256" key="1">
    <source>
        <dbReference type="SAM" id="SignalP"/>
    </source>
</evidence>
<organism evidence="3 4">
    <name type="scientific">Megamonas rupellensis</name>
    <dbReference type="NCBI Taxonomy" id="491921"/>
    <lineage>
        <taxon>Bacteria</taxon>
        <taxon>Bacillati</taxon>
        <taxon>Bacillota</taxon>
        <taxon>Negativicutes</taxon>
        <taxon>Selenomonadales</taxon>
        <taxon>Selenomonadaceae</taxon>
        <taxon>Megamonas</taxon>
    </lineage>
</organism>
<dbReference type="EMBL" id="QRTP01000002">
    <property type="protein sequence ID" value="RGQ86515.1"/>
    <property type="molecule type" value="Genomic_DNA"/>
</dbReference>
<dbReference type="AlphaFoldDB" id="A0A412CH95"/>
<evidence type="ECO:0000259" key="2">
    <source>
        <dbReference type="PROSITE" id="PS51272"/>
    </source>
</evidence>
<dbReference type="PROSITE" id="PS51272">
    <property type="entry name" value="SLH"/>
    <property type="match status" value="1"/>
</dbReference>
<name>A0A412CH95_9FIRM</name>
<protein>
    <recommendedName>
        <fullName evidence="2">SLH domain-containing protein</fullName>
    </recommendedName>
</protein>
<reference evidence="3 4" key="1">
    <citation type="submission" date="2018-08" db="EMBL/GenBank/DDBJ databases">
        <title>A genome reference for cultivated species of the human gut microbiota.</title>
        <authorList>
            <person name="Zou Y."/>
            <person name="Xue W."/>
            <person name="Luo G."/>
        </authorList>
    </citation>
    <scope>NUCLEOTIDE SEQUENCE [LARGE SCALE GENOMIC DNA]</scope>
    <source>
        <strain evidence="3 4">AF27-12</strain>
    </source>
</reference>
<proteinExistence type="predicted"/>
<dbReference type="Proteomes" id="UP000286147">
    <property type="component" value="Unassembled WGS sequence"/>
</dbReference>
<sequence length="478" mass="53987">MSYILNKKLLCSLAIAGTMINSTAFASENPFATIPKDYWAYTAVEHLVETGLVDGYNLTDFHDKKVVARYDLAQFVARAMANENRATAEDKVILNKLQQEYSNELKIMMVMPAEPAPVKEEPQATNNFFDNGKIKWFGDARIRYQTNYKADTPKGYTANVADKDRKDKRSNRIQERLRLGFYAEPDENLSVLGRVKLENTTNDDNGYTNNGDSGAHGSANLDLLALTWKQMDTSVTLGRQNLNIGQGLIWWDNPVDGIMVTQDLGNNSLISAGWGNLTAENWKDYSMNAFIANAQIGVDDNTKFTLGYLKTNSNENTLWNNHKNQWNWIESSENPYMLEQIAYGINTQLSDKWNLTAEAVTNRASGLPDGAQKNGWWTRLTYGNLKWDTKDTWKVYADYMSLGNYSVDSTGWAHILNTPGGDGLGGNGEKGYGLGISYMLADNTNLEFNWYKLRPYDSNYSGFSDYYDMYNLALNYSF</sequence>
<dbReference type="InterPro" id="IPR001119">
    <property type="entry name" value="SLH_dom"/>
</dbReference>
<evidence type="ECO:0000313" key="4">
    <source>
        <dbReference type="Proteomes" id="UP000286147"/>
    </source>
</evidence>
<evidence type="ECO:0000313" key="3">
    <source>
        <dbReference type="EMBL" id="RGQ86515.1"/>
    </source>
</evidence>
<feature type="chain" id="PRO_5019051604" description="SLH domain-containing protein" evidence="1">
    <location>
        <begin position="27"/>
        <end position="478"/>
    </location>
</feature>
<accession>A0A412CH95</accession>
<feature type="signal peptide" evidence="1">
    <location>
        <begin position="1"/>
        <end position="26"/>
    </location>
</feature>
<dbReference type="RefSeq" id="WP_118035432.1">
    <property type="nucleotide sequence ID" value="NZ_QRTP01000002.1"/>
</dbReference>
<comment type="caution">
    <text evidence="3">The sequence shown here is derived from an EMBL/GenBank/DDBJ whole genome shotgun (WGS) entry which is preliminary data.</text>
</comment>